<name>C1E8I7_MICCC</name>
<organism evidence="1 2">
    <name type="scientific">Micromonas commoda (strain RCC299 / NOUM17 / CCMP2709)</name>
    <name type="common">Picoplanktonic green alga</name>
    <dbReference type="NCBI Taxonomy" id="296587"/>
    <lineage>
        <taxon>Eukaryota</taxon>
        <taxon>Viridiplantae</taxon>
        <taxon>Chlorophyta</taxon>
        <taxon>Mamiellophyceae</taxon>
        <taxon>Mamiellales</taxon>
        <taxon>Mamiellaceae</taxon>
        <taxon>Micromonas</taxon>
    </lineage>
</organism>
<reference evidence="1 2" key="1">
    <citation type="journal article" date="2009" name="Science">
        <title>Green evolution and dynamic adaptations revealed by genomes of the marine picoeukaryotes Micromonas.</title>
        <authorList>
            <person name="Worden A.Z."/>
            <person name="Lee J.H."/>
            <person name="Mock T."/>
            <person name="Rouze P."/>
            <person name="Simmons M.P."/>
            <person name="Aerts A.L."/>
            <person name="Allen A.E."/>
            <person name="Cuvelier M.L."/>
            <person name="Derelle E."/>
            <person name="Everett M.V."/>
            <person name="Foulon E."/>
            <person name="Grimwood J."/>
            <person name="Gundlach H."/>
            <person name="Henrissat B."/>
            <person name="Napoli C."/>
            <person name="McDonald S.M."/>
            <person name="Parker M.S."/>
            <person name="Rombauts S."/>
            <person name="Salamov A."/>
            <person name="Von Dassow P."/>
            <person name="Badger J.H."/>
            <person name="Coutinho P.M."/>
            <person name="Demir E."/>
            <person name="Dubchak I."/>
            <person name="Gentemann C."/>
            <person name="Eikrem W."/>
            <person name="Gready J.E."/>
            <person name="John U."/>
            <person name="Lanier W."/>
            <person name="Lindquist E.A."/>
            <person name="Lucas S."/>
            <person name="Mayer K.F."/>
            <person name="Moreau H."/>
            <person name="Not F."/>
            <person name="Otillar R."/>
            <person name="Panaud O."/>
            <person name="Pangilinan J."/>
            <person name="Paulsen I."/>
            <person name="Piegu B."/>
            <person name="Poliakov A."/>
            <person name="Robbens S."/>
            <person name="Schmutz J."/>
            <person name="Toulza E."/>
            <person name="Wyss T."/>
            <person name="Zelensky A."/>
            <person name="Zhou K."/>
            <person name="Armbrust E.V."/>
            <person name="Bhattacharya D."/>
            <person name="Goodenough U.W."/>
            <person name="Van de Peer Y."/>
            <person name="Grigoriev I.V."/>
        </authorList>
    </citation>
    <scope>NUCLEOTIDE SEQUENCE [LARGE SCALE GENOMIC DNA]</scope>
    <source>
        <strain evidence="2">RCC299 / NOUM17</strain>
    </source>
</reference>
<dbReference type="AlphaFoldDB" id="C1E8I7"/>
<sequence>MPLMVAATSVSLKRWSGGETLVSAQYTHESHEASGSGLTQYLATALFGPKAPAPRSPCYSRACTVPQNMLLRPTAENRVKALTTCSSFSSICRLLHGWLFCGDFSDSRNTSLFRCRFDRHGRFRQPAQLDLALVGRFAR</sequence>
<evidence type="ECO:0000313" key="2">
    <source>
        <dbReference type="Proteomes" id="UP000002009"/>
    </source>
</evidence>
<dbReference type="InParanoid" id="C1E8I7"/>
<dbReference type="EMBL" id="CP001327">
    <property type="protein sequence ID" value="ACO64520.1"/>
    <property type="molecule type" value="Genomic_DNA"/>
</dbReference>
<dbReference type="GeneID" id="8244549"/>
<accession>C1E8I7</accession>
<proteinExistence type="predicted"/>
<dbReference type="RefSeq" id="XP_002503262.1">
    <property type="nucleotide sequence ID" value="XM_002503216.1"/>
</dbReference>
<dbReference type="KEGG" id="mis:MICPUN_59388"/>
<dbReference type="Proteomes" id="UP000002009">
    <property type="component" value="Chromosome 6"/>
</dbReference>
<evidence type="ECO:0000313" key="1">
    <source>
        <dbReference type="EMBL" id="ACO64520.1"/>
    </source>
</evidence>
<keyword evidence="2" id="KW-1185">Reference proteome</keyword>
<protein>
    <submittedName>
        <fullName evidence="1">Uncharacterized protein</fullName>
    </submittedName>
</protein>
<gene>
    <name evidence="1" type="ORF">MICPUN_59388</name>
</gene>